<evidence type="ECO:0000313" key="6">
    <source>
        <dbReference type="Proteomes" id="UP001592528"/>
    </source>
</evidence>
<evidence type="ECO:0000259" key="3">
    <source>
        <dbReference type="Pfam" id="PF08044"/>
    </source>
</evidence>
<evidence type="ECO:0000256" key="2">
    <source>
        <dbReference type="SAM" id="Phobius"/>
    </source>
</evidence>
<reference evidence="5 6" key="1">
    <citation type="submission" date="2024-09" db="EMBL/GenBank/DDBJ databases">
        <authorList>
            <person name="Lee S.D."/>
        </authorList>
    </citation>
    <scope>NUCLEOTIDE SEQUENCE [LARGE SCALE GENOMIC DNA]</scope>
    <source>
        <strain evidence="5 6">N1-5</strain>
    </source>
</reference>
<feature type="region of interest" description="Disordered" evidence="1">
    <location>
        <begin position="1"/>
        <end position="37"/>
    </location>
</feature>
<feature type="domain" description="DUF1707" evidence="3">
    <location>
        <begin position="44"/>
        <end position="96"/>
    </location>
</feature>
<keyword evidence="2" id="KW-0472">Membrane</keyword>
<feature type="transmembrane region" description="Helical" evidence="2">
    <location>
        <begin position="154"/>
        <end position="178"/>
    </location>
</feature>
<dbReference type="InterPro" id="IPR025241">
    <property type="entry name" value="DUF4190"/>
</dbReference>
<protein>
    <submittedName>
        <fullName evidence="5">DUF1707 and DUF4190 domain-containing protein</fullName>
    </submittedName>
</protein>
<dbReference type="Pfam" id="PF08044">
    <property type="entry name" value="DUF1707"/>
    <property type="match status" value="1"/>
</dbReference>
<keyword evidence="2" id="KW-0812">Transmembrane</keyword>
<dbReference type="InterPro" id="IPR012551">
    <property type="entry name" value="DUF1707_SHOCT-like"/>
</dbReference>
<dbReference type="PANTHER" id="PTHR40763:SF4">
    <property type="entry name" value="DUF1707 DOMAIN-CONTAINING PROTEIN"/>
    <property type="match status" value="1"/>
</dbReference>
<dbReference type="PANTHER" id="PTHR40763">
    <property type="entry name" value="MEMBRANE PROTEIN-RELATED"/>
    <property type="match status" value="1"/>
</dbReference>
<dbReference type="RefSeq" id="WP_051725039.1">
    <property type="nucleotide sequence ID" value="NZ_JBHEZZ010000002.1"/>
</dbReference>
<organism evidence="5 6">
    <name type="scientific">Streptacidiphilus cavernicola</name>
    <dbReference type="NCBI Taxonomy" id="3342716"/>
    <lineage>
        <taxon>Bacteria</taxon>
        <taxon>Bacillati</taxon>
        <taxon>Actinomycetota</taxon>
        <taxon>Actinomycetes</taxon>
        <taxon>Kitasatosporales</taxon>
        <taxon>Streptomycetaceae</taxon>
        <taxon>Streptacidiphilus</taxon>
    </lineage>
</organism>
<gene>
    <name evidence="5" type="ORF">ACEZDJ_04360</name>
</gene>
<evidence type="ECO:0000313" key="5">
    <source>
        <dbReference type="EMBL" id="MFC1400516.1"/>
    </source>
</evidence>
<dbReference type="EMBL" id="JBHEZZ010000002">
    <property type="protein sequence ID" value="MFC1400516.1"/>
    <property type="molecule type" value="Genomic_DNA"/>
</dbReference>
<evidence type="ECO:0000259" key="4">
    <source>
        <dbReference type="Pfam" id="PF13828"/>
    </source>
</evidence>
<accession>A0ABV6UGF1</accession>
<dbReference type="Pfam" id="PF13828">
    <property type="entry name" value="DUF4190"/>
    <property type="match status" value="1"/>
</dbReference>
<name>A0ABV6UGF1_9ACTN</name>
<keyword evidence="2" id="KW-1133">Transmembrane helix</keyword>
<evidence type="ECO:0000256" key="1">
    <source>
        <dbReference type="SAM" id="MobiDB-lite"/>
    </source>
</evidence>
<dbReference type="Proteomes" id="UP001592528">
    <property type="component" value="Unassembled WGS sequence"/>
</dbReference>
<keyword evidence="6" id="KW-1185">Reference proteome</keyword>
<feature type="domain" description="DUF4190" evidence="4">
    <location>
        <begin position="154"/>
        <end position="214"/>
    </location>
</feature>
<proteinExistence type="predicted"/>
<comment type="caution">
    <text evidence="5">The sequence shown here is derived from an EMBL/GenBank/DDBJ whole genome shotgun (WGS) entry which is preliminary data.</text>
</comment>
<feature type="transmembrane region" description="Helical" evidence="2">
    <location>
        <begin position="198"/>
        <end position="221"/>
    </location>
</feature>
<sequence length="240" mass="25496">MSTHQQPKHPMQQWQGAQPGRPPRPTVPYRQVPARPATDDIAGMRASHADRERTIDVLKSAYAEGRLTPDEYNERVEQIYRSQTYGELSGVIQDLPSGPMPVPYLTPAPVIPAAFAPYPGGYPVPGPYAYGRPFDPYSPNPYAPPPRLRRTNGLAVAALVLGLAELPTLGITALPALICGHIARGQLRDRDEDGDGMAVAGIVLGWLAVAIFFVVLFLGVVSSAHGSSGGGMMPAPAAGG</sequence>